<proteinExistence type="predicted"/>
<dbReference type="Proteomes" id="UP001230220">
    <property type="component" value="Unassembled WGS sequence"/>
</dbReference>
<dbReference type="InterPro" id="IPR039532">
    <property type="entry name" value="TetR_C_Firmicutes"/>
</dbReference>
<dbReference type="PROSITE" id="PS50977">
    <property type="entry name" value="HTH_TETR_2"/>
    <property type="match status" value="1"/>
</dbReference>
<organism evidence="4 5">
    <name type="scientific">Breznakia pachnodae</name>
    <dbReference type="NCBI Taxonomy" id="265178"/>
    <lineage>
        <taxon>Bacteria</taxon>
        <taxon>Bacillati</taxon>
        <taxon>Bacillota</taxon>
        <taxon>Erysipelotrichia</taxon>
        <taxon>Erysipelotrichales</taxon>
        <taxon>Erysipelotrichaceae</taxon>
        <taxon>Breznakia</taxon>
    </lineage>
</organism>
<dbReference type="EMBL" id="JAUSUR010000006">
    <property type="protein sequence ID" value="MDQ0362404.1"/>
    <property type="molecule type" value="Genomic_DNA"/>
</dbReference>
<gene>
    <name evidence="4" type="ORF">J2S15_003158</name>
</gene>
<dbReference type="InterPro" id="IPR050624">
    <property type="entry name" value="HTH-type_Tx_Regulator"/>
</dbReference>
<feature type="DNA-binding region" description="H-T-H motif" evidence="2">
    <location>
        <begin position="34"/>
        <end position="53"/>
    </location>
</feature>
<evidence type="ECO:0000256" key="2">
    <source>
        <dbReference type="PROSITE-ProRule" id="PRU00335"/>
    </source>
</evidence>
<protein>
    <submittedName>
        <fullName evidence="4">AcrR family transcriptional regulator</fullName>
    </submittedName>
</protein>
<comment type="caution">
    <text evidence="4">The sequence shown here is derived from an EMBL/GenBank/DDBJ whole genome shotgun (WGS) entry which is preliminary data.</text>
</comment>
<evidence type="ECO:0000313" key="5">
    <source>
        <dbReference type="Proteomes" id="UP001230220"/>
    </source>
</evidence>
<keyword evidence="1 2" id="KW-0238">DNA-binding</keyword>
<dbReference type="Pfam" id="PF14278">
    <property type="entry name" value="TetR_C_8"/>
    <property type="match status" value="1"/>
</dbReference>
<evidence type="ECO:0000259" key="3">
    <source>
        <dbReference type="PROSITE" id="PS50977"/>
    </source>
</evidence>
<dbReference type="InterPro" id="IPR009057">
    <property type="entry name" value="Homeodomain-like_sf"/>
</dbReference>
<keyword evidence="5" id="KW-1185">Reference proteome</keyword>
<sequence length="196" mass="23160">MEKEKIDRRVRYTKMIIKDTFFELLKEKPVTKITVTEICAAADINRGTFYKYYSDPLDLLKKIEDEIFKEVLEATHKYFQAQEQTVYEFSLHLFKYLEANVNIFKILFSENGDSNFVRKVYYVMQDKVISEWKKRGIQGDKKTLDYVFCFVANGSISVIQKWLENDVQESAAEITAFIHNIGESGFLYFMDHSNIF</sequence>
<evidence type="ECO:0000313" key="4">
    <source>
        <dbReference type="EMBL" id="MDQ0362404.1"/>
    </source>
</evidence>
<dbReference type="InterPro" id="IPR001647">
    <property type="entry name" value="HTH_TetR"/>
</dbReference>
<dbReference type="SUPFAM" id="SSF46689">
    <property type="entry name" value="Homeodomain-like"/>
    <property type="match status" value="1"/>
</dbReference>
<dbReference type="Gene3D" id="1.10.357.10">
    <property type="entry name" value="Tetracycline Repressor, domain 2"/>
    <property type="match status" value="1"/>
</dbReference>
<evidence type="ECO:0000256" key="1">
    <source>
        <dbReference type="ARBA" id="ARBA00023125"/>
    </source>
</evidence>
<dbReference type="PANTHER" id="PTHR43479">
    <property type="entry name" value="ACREF/ENVCD OPERON REPRESSOR-RELATED"/>
    <property type="match status" value="1"/>
</dbReference>
<name>A0ABU0E6R2_9FIRM</name>
<reference evidence="4 5" key="1">
    <citation type="submission" date="2023-07" db="EMBL/GenBank/DDBJ databases">
        <title>Genomic Encyclopedia of Type Strains, Phase IV (KMG-IV): sequencing the most valuable type-strain genomes for metagenomic binning, comparative biology and taxonomic classification.</title>
        <authorList>
            <person name="Goeker M."/>
        </authorList>
    </citation>
    <scope>NUCLEOTIDE SEQUENCE [LARGE SCALE GENOMIC DNA]</scope>
    <source>
        <strain evidence="4 5">DSM 16784</strain>
    </source>
</reference>
<dbReference type="PANTHER" id="PTHR43479:SF7">
    <property type="entry name" value="TETR-FAMILY TRANSCRIPTIONAL REGULATOR"/>
    <property type="match status" value="1"/>
</dbReference>
<dbReference type="RefSeq" id="WP_307409992.1">
    <property type="nucleotide sequence ID" value="NZ_JAUSUR010000006.1"/>
</dbReference>
<feature type="domain" description="HTH tetR-type" evidence="3">
    <location>
        <begin position="11"/>
        <end position="71"/>
    </location>
</feature>
<accession>A0ABU0E6R2</accession>